<evidence type="ECO:0000313" key="2">
    <source>
        <dbReference type="EMBL" id="GAY32496.1"/>
    </source>
</evidence>
<protein>
    <submittedName>
        <fullName evidence="2">Uncharacterized protein</fullName>
    </submittedName>
</protein>
<dbReference type="AlphaFoldDB" id="A0A2H5MX04"/>
<accession>A0A2H5MX04</accession>
<dbReference type="Proteomes" id="UP000236630">
    <property type="component" value="Unassembled WGS sequence"/>
</dbReference>
<dbReference type="PANTHER" id="PTHR35744:SF4">
    <property type="entry name" value="OS04G0464600 PROTEIN"/>
    <property type="match status" value="1"/>
</dbReference>
<name>A0A2H5MX04_CITUN</name>
<gene>
    <name evidence="2" type="ORF">CUMW_273820</name>
</gene>
<keyword evidence="3" id="KW-1185">Reference proteome</keyword>
<dbReference type="PANTHER" id="PTHR35744">
    <property type="entry name" value="C2H2-TYPE DOMAIN-CONTAINING PROTEIN"/>
    <property type="match status" value="1"/>
</dbReference>
<feature type="region of interest" description="Disordered" evidence="1">
    <location>
        <begin position="107"/>
        <end position="126"/>
    </location>
</feature>
<sequence>MGRFHALQERGKATQTQLIGTKQWQYYEFSPEVVPELVCLPRTAGAIEVYYRSSHLKPDSQNQSSTLKPKTVQHNVVKYMVANANSHAFGYVPQVVREQRKKENCLPIRNQGQIDEGEQKKRSNQIESARGKVRVLLVGNYSIKMEKYKMAASAILTPKVGYSFADELKRAWFWVRKVLDKPQDVDEATLRCLKMVFVGDMSDGALKRIANAFFSWSDLLMGKYGEKALDWDGVSEDADINDNSCPAMQIVFRREITIYAWWELESSNAEATS</sequence>
<proteinExistence type="predicted"/>
<organism evidence="2 3">
    <name type="scientific">Citrus unshiu</name>
    <name type="common">Satsuma mandarin</name>
    <name type="synonym">Citrus nobilis var. unshiu</name>
    <dbReference type="NCBI Taxonomy" id="55188"/>
    <lineage>
        <taxon>Eukaryota</taxon>
        <taxon>Viridiplantae</taxon>
        <taxon>Streptophyta</taxon>
        <taxon>Embryophyta</taxon>
        <taxon>Tracheophyta</taxon>
        <taxon>Spermatophyta</taxon>
        <taxon>Magnoliopsida</taxon>
        <taxon>eudicotyledons</taxon>
        <taxon>Gunneridae</taxon>
        <taxon>Pentapetalae</taxon>
        <taxon>rosids</taxon>
        <taxon>malvids</taxon>
        <taxon>Sapindales</taxon>
        <taxon>Rutaceae</taxon>
        <taxon>Aurantioideae</taxon>
        <taxon>Citrus</taxon>
    </lineage>
</organism>
<comment type="caution">
    <text evidence="2">The sequence shown here is derived from an EMBL/GenBank/DDBJ whole genome shotgun (WGS) entry which is preliminary data.</text>
</comment>
<evidence type="ECO:0000313" key="3">
    <source>
        <dbReference type="Proteomes" id="UP000236630"/>
    </source>
</evidence>
<evidence type="ECO:0000256" key="1">
    <source>
        <dbReference type="SAM" id="MobiDB-lite"/>
    </source>
</evidence>
<dbReference type="EMBL" id="BDQV01001374">
    <property type="protein sequence ID" value="GAY32496.1"/>
    <property type="molecule type" value="Genomic_DNA"/>
</dbReference>
<reference evidence="2 3" key="1">
    <citation type="journal article" date="2017" name="Front. Genet.">
        <title>Draft sequencing of the heterozygous diploid genome of Satsuma (Citrus unshiu Marc.) using a hybrid assembly approach.</title>
        <authorList>
            <person name="Shimizu T."/>
            <person name="Tanizawa Y."/>
            <person name="Mochizuki T."/>
            <person name="Nagasaki H."/>
            <person name="Yoshioka T."/>
            <person name="Toyoda A."/>
            <person name="Fujiyama A."/>
            <person name="Kaminuma E."/>
            <person name="Nakamura Y."/>
        </authorList>
    </citation>
    <scope>NUCLEOTIDE SEQUENCE [LARGE SCALE GENOMIC DNA]</scope>
    <source>
        <strain evidence="3">cv. Miyagawa wase</strain>
    </source>
</reference>
<dbReference type="STRING" id="55188.A0A2H5MX04"/>